<feature type="domain" description="AB hydrolase-1" evidence="1">
    <location>
        <begin position="144"/>
        <end position="348"/>
    </location>
</feature>
<dbReference type="AlphaFoldDB" id="A0A4T2BRG0"/>
<keyword evidence="3" id="KW-1185">Reference proteome</keyword>
<evidence type="ECO:0000313" key="2">
    <source>
        <dbReference type="EMBL" id="TIH33800.1"/>
    </source>
</evidence>
<comment type="caution">
    <text evidence="2">The sequence shown here is derived from an EMBL/GenBank/DDBJ whole genome shotgun (WGS) entry which is preliminary data.</text>
</comment>
<proteinExistence type="predicted"/>
<dbReference type="GO" id="GO:0016787">
    <property type="term" value="F:hydrolase activity"/>
    <property type="evidence" value="ECO:0007669"/>
    <property type="project" value="UniProtKB-KW"/>
</dbReference>
<dbReference type="InterPro" id="IPR029058">
    <property type="entry name" value="AB_hydrolase_fold"/>
</dbReference>
<dbReference type="OrthoDB" id="8111537at2"/>
<name>A0A4T2BRG0_9MICO</name>
<evidence type="ECO:0000313" key="3">
    <source>
        <dbReference type="Proteomes" id="UP000306192"/>
    </source>
</evidence>
<reference evidence="2 3" key="1">
    <citation type="journal article" date="2019" name="Microorganisms">
        <title>Systematic Affiliation and Genome Analysis of Subtercola vilae DB165(T) with Particular Emphasis on Cold Adaptation of an Isolate from a High-Altitude Cold Volcano Lake.</title>
        <authorList>
            <person name="Villalobos A.S."/>
            <person name="Wiese J."/>
            <person name="Imhoff J.F."/>
            <person name="Dorador C."/>
            <person name="Keller A."/>
            <person name="Hentschel U."/>
        </authorList>
    </citation>
    <scope>NUCLEOTIDE SEQUENCE [LARGE SCALE GENOMIC DNA]</scope>
    <source>
        <strain evidence="2 3">DB165</strain>
    </source>
</reference>
<accession>A0A4T2BRG0</accession>
<dbReference type="InterPro" id="IPR000073">
    <property type="entry name" value="AB_hydrolase_1"/>
</dbReference>
<dbReference type="Gene3D" id="3.40.50.1820">
    <property type="entry name" value="alpha/beta hydrolase"/>
    <property type="match status" value="1"/>
</dbReference>
<dbReference type="Pfam" id="PF12697">
    <property type="entry name" value="Abhydrolase_6"/>
    <property type="match status" value="1"/>
</dbReference>
<dbReference type="InterPro" id="IPR052920">
    <property type="entry name" value="DNA-binding_regulatory"/>
</dbReference>
<protein>
    <submittedName>
        <fullName evidence="2">Alpha/beta hydrolase</fullName>
    </submittedName>
</protein>
<organism evidence="2 3">
    <name type="scientific">Subtercola vilae</name>
    <dbReference type="NCBI Taxonomy" id="2056433"/>
    <lineage>
        <taxon>Bacteria</taxon>
        <taxon>Bacillati</taxon>
        <taxon>Actinomycetota</taxon>
        <taxon>Actinomycetes</taxon>
        <taxon>Micrococcales</taxon>
        <taxon>Microbacteriaceae</taxon>
        <taxon>Subtercola</taxon>
    </lineage>
</organism>
<dbReference type="Proteomes" id="UP000306192">
    <property type="component" value="Unassembled WGS sequence"/>
</dbReference>
<dbReference type="PANTHER" id="PTHR43358">
    <property type="entry name" value="ALPHA/BETA-HYDROLASE"/>
    <property type="match status" value="1"/>
</dbReference>
<dbReference type="RefSeq" id="WP_136642923.1">
    <property type="nucleotide sequence ID" value="NZ_QYRT01000031.1"/>
</dbReference>
<sequence length="370" mass="40062">MKRLIAAATTVTALPLALGVVFARRVVGSYGHGSQQVVSSSADSITFHANRKTSHPGTFGFWFTEGHALVGEVIATDEDRKTVERRLITLEGQLSDNTKGIWEGDVFRNPSVIGHYRDIDIIGPTGVSPAWQFDGEDKGFWAIHVHGIRTTKMNAVRTVPPFQSSGATSLVVSYRGDGEGPSTGQSGAMLGLTEWEDVEAAIDYAINNGARRIVLVGWSMGASVVLLAAERSAHNGLIAGILLVSPAVEWRTIMSYRAQKMGIPLPRLCSRLAELVLSTPGLCRLAGLAAPIDFTMLDWTHPGRVTVPVFAVHSDGDQTIPLQLSRTFADNNPDLVDLHITADADHSWEYNVGPENFNQAIQAWAEMIAR</sequence>
<dbReference type="PANTHER" id="PTHR43358:SF4">
    <property type="entry name" value="ALPHA_BETA HYDROLASE FOLD-1 DOMAIN-CONTAINING PROTEIN"/>
    <property type="match status" value="1"/>
</dbReference>
<dbReference type="EMBL" id="QYRT01000031">
    <property type="protein sequence ID" value="TIH33800.1"/>
    <property type="molecule type" value="Genomic_DNA"/>
</dbReference>
<gene>
    <name evidence="2" type="ORF">D4765_14045</name>
</gene>
<dbReference type="SUPFAM" id="SSF53474">
    <property type="entry name" value="alpha/beta-Hydrolases"/>
    <property type="match status" value="1"/>
</dbReference>
<keyword evidence="2" id="KW-0378">Hydrolase</keyword>
<evidence type="ECO:0000259" key="1">
    <source>
        <dbReference type="Pfam" id="PF12697"/>
    </source>
</evidence>